<comment type="similarity">
    <text evidence="9">Belongs to the dus family.</text>
</comment>
<dbReference type="SUPFAM" id="SSF51395">
    <property type="entry name" value="FMN-linked oxidoreductases"/>
    <property type="match status" value="1"/>
</dbReference>
<reference evidence="13" key="1">
    <citation type="submission" date="2015-11" db="EMBL/GenBank/DDBJ databases">
        <title>De novo transcriptome assembly of four potential Pierce s Disease insect vectors from Arizona vineyards.</title>
        <authorList>
            <person name="Tassone E.E."/>
        </authorList>
    </citation>
    <scope>NUCLEOTIDE SEQUENCE</scope>
</reference>
<feature type="active site" description="Proton donor" evidence="10">
    <location>
        <position position="105"/>
    </location>
</feature>
<dbReference type="GO" id="GO:0006397">
    <property type="term" value="P:mRNA processing"/>
    <property type="evidence" value="ECO:0007669"/>
    <property type="project" value="UniProtKB-KW"/>
</dbReference>
<evidence type="ECO:0000259" key="12">
    <source>
        <dbReference type="Pfam" id="PF01207"/>
    </source>
</evidence>
<keyword evidence="11" id="KW-0547">Nucleotide-binding</keyword>
<comment type="function">
    <text evidence="9">Catalyzes the synthesis of dihydrouridine, a modified base found in the D-loop of most tRNAs.</text>
</comment>
<sequence length="359" mass="40415">MTELNSVVKLFEEKQLIKVCAPMVRYSKLQFRSLVRHYNCDLCFTPMIMADSFVKSEKARDNDFTTNEDDRPLIVQFAANNVEDFVSAAEIVSPYCDGVDLNCGCPQRWAMKEGYGSALLQKPELIRDLVLQLRNRIPKPFSVSVKIRLLNELRRTVELCKAVEACGATFVTVHGRTPLQRTEPVNIAAFKEIRDSVRIPLIANGDVKTLQDAERLQHVTGYNGVMSARGILQNPALFAGHNKTPVSCVKKWLDLSLTSGLNFVCFHHHLVFMVEKIMNKANRRVFNNLNSTVSVVQYLADYFNIDVPAEFASSTSTPDMCSSTVSNVVTAKNGKFNDKSIEDYLEDSCDLYASHQIEK</sequence>
<dbReference type="GO" id="GO:0102266">
    <property type="term" value="F:tRNA-dihydrouridine20a synthase activity"/>
    <property type="evidence" value="ECO:0007669"/>
    <property type="project" value="UniProtKB-ARBA"/>
</dbReference>
<keyword evidence="7 9" id="KW-0560">Oxidoreductase</keyword>
<evidence type="ECO:0000256" key="3">
    <source>
        <dbReference type="ARBA" id="ARBA00022643"/>
    </source>
</evidence>
<dbReference type="Gene3D" id="3.20.20.70">
    <property type="entry name" value="Aldolase class I"/>
    <property type="match status" value="1"/>
</dbReference>
<keyword evidence="5 9" id="KW-0819">tRNA processing</keyword>
<evidence type="ECO:0000256" key="10">
    <source>
        <dbReference type="PIRSR" id="PIRSR006621-1"/>
    </source>
</evidence>
<organism evidence="13">
    <name type="scientific">Cuerna arida</name>
    <dbReference type="NCBI Taxonomy" id="1464854"/>
    <lineage>
        <taxon>Eukaryota</taxon>
        <taxon>Metazoa</taxon>
        <taxon>Ecdysozoa</taxon>
        <taxon>Arthropoda</taxon>
        <taxon>Hexapoda</taxon>
        <taxon>Insecta</taxon>
        <taxon>Pterygota</taxon>
        <taxon>Neoptera</taxon>
        <taxon>Paraneoptera</taxon>
        <taxon>Hemiptera</taxon>
        <taxon>Auchenorrhyncha</taxon>
        <taxon>Membracoidea</taxon>
        <taxon>Cicadellidae</taxon>
        <taxon>Cicadellinae</taxon>
        <taxon>Proconiini</taxon>
        <taxon>Cuerna</taxon>
    </lineage>
</organism>
<dbReference type="InterPro" id="IPR001269">
    <property type="entry name" value="DUS_fam"/>
</dbReference>
<evidence type="ECO:0000313" key="13">
    <source>
        <dbReference type="EMBL" id="JAS53395.1"/>
    </source>
</evidence>
<feature type="binding site" evidence="11">
    <location>
        <begin position="228"/>
        <end position="229"/>
    </location>
    <ligand>
        <name>FMN</name>
        <dbReference type="ChEBI" id="CHEBI:58210"/>
    </ligand>
</feature>
<keyword evidence="4" id="KW-0507">mRNA processing</keyword>
<dbReference type="AlphaFoldDB" id="A0A1B6FT87"/>
<dbReference type="Pfam" id="PF01207">
    <property type="entry name" value="Dus"/>
    <property type="match status" value="1"/>
</dbReference>
<dbReference type="EC" id="1.3.1.-" evidence="9"/>
<dbReference type="EMBL" id="GECZ01016374">
    <property type="protein sequence ID" value="JAS53395.1"/>
    <property type="molecule type" value="Transcribed_RNA"/>
</dbReference>
<dbReference type="InterPro" id="IPR035587">
    <property type="entry name" value="DUS-like_FMN-bd"/>
</dbReference>
<evidence type="ECO:0000256" key="2">
    <source>
        <dbReference type="ARBA" id="ARBA00022630"/>
    </source>
</evidence>
<evidence type="ECO:0000256" key="8">
    <source>
        <dbReference type="ARBA" id="ARBA00023027"/>
    </source>
</evidence>
<dbReference type="CDD" id="cd02801">
    <property type="entry name" value="DUS_like_FMN"/>
    <property type="match status" value="1"/>
</dbReference>
<evidence type="ECO:0000256" key="4">
    <source>
        <dbReference type="ARBA" id="ARBA00022664"/>
    </source>
</evidence>
<protein>
    <recommendedName>
        <fullName evidence="9">tRNA-dihydrouridine synthase</fullName>
        <ecNumber evidence="9">1.3.1.-</ecNumber>
    </recommendedName>
</protein>
<evidence type="ECO:0000256" key="5">
    <source>
        <dbReference type="ARBA" id="ARBA00022694"/>
    </source>
</evidence>
<feature type="domain" description="DUS-like FMN-binding" evidence="12">
    <location>
        <begin position="20"/>
        <end position="293"/>
    </location>
</feature>
<keyword evidence="3 9" id="KW-0288">FMN</keyword>
<dbReference type="PROSITE" id="PS01136">
    <property type="entry name" value="UPF0034"/>
    <property type="match status" value="1"/>
</dbReference>
<dbReference type="InterPro" id="IPR018517">
    <property type="entry name" value="tRNA_hU_synthase_CS"/>
</dbReference>
<dbReference type="PANTHER" id="PTHR11082">
    <property type="entry name" value="TRNA-DIHYDROURIDINE SYNTHASE"/>
    <property type="match status" value="1"/>
</dbReference>
<evidence type="ECO:0000256" key="1">
    <source>
        <dbReference type="ARBA" id="ARBA00001917"/>
    </source>
</evidence>
<evidence type="ECO:0000256" key="11">
    <source>
        <dbReference type="PIRSR" id="PIRSR006621-2"/>
    </source>
</evidence>
<keyword evidence="8" id="KW-0520">NAD</keyword>
<evidence type="ECO:0000256" key="7">
    <source>
        <dbReference type="ARBA" id="ARBA00023002"/>
    </source>
</evidence>
<dbReference type="GO" id="GO:0050660">
    <property type="term" value="F:flavin adenine dinucleotide binding"/>
    <property type="evidence" value="ECO:0007669"/>
    <property type="project" value="InterPro"/>
</dbReference>
<dbReference type="FunFam" id="3.20.20.70:FF:000159">
    <property type="entry name" value="tRNA-dihydrouridine synthase 4"/>
    <property type="match status" value="1"/>
</dbReference>
<evidence type="ECO:0000256" key="9">
    <source>
        <dbReference type="PIRNR" id="PIRNR006621"/>
    </source>
</evidence>
<feature type="binding site" evidence="11">
    <location>
        <position position="76"/>
    </location>
    <ligand>
        <name>FMN</name>
        <dbReference type="ChEBI" id="CHEBI:58210"/>
    </ligand>
</feature>
<dbReference type="InterPro" id="IPR013785">
    <property type="entry name" value="Aldolase_TIM"/>
</dbReference>
<proteinExistence type="inferred from homology"/>
<dbReference type="PANTHER" id="PTHR11082:SF31">
    <property type="entry name" value="TRNA-DIHYDROURIDINE(20A_20B) SYNTHASE [NAD(P)+]-LIKE"/>
    <property type="match status" value="1"/>
</dbReference>
<dbReference type="PIRSF" id="PIRSF006621">
    <property type="entry name" value="Dus"/>
    <property type="match status" value="1"/>
</dbReference>
<keyword evidence="2 9" id="KW-0285">Flavoprotein</keyword>
<evidence type="ECO:0000256" key="6">
    <source>
        <dbReference type="ARBA" id="ARBA00022857"/>
    </source>
</evidence>
<gene>
    <name evidence="13" type="ORF">g.13093</name>
</gene>
<feature type="binding site" evidence="11">
    <location>
        <position position="174"/>
    </location>
    <ligand>
        <name>FMN</name>
        <dbReference type="ChEBI" id="CHEBI:58210"/>
    </ligand>
</feature>
<accession>A0A1B6FT87</accession>
<feature type="binding site" evidence="11">
    <location>
        <begin position="22"/>
        <end position="24"/>
    </location>
    <ligand>
        <name>FMN</name>
        <dbReference type="ChEBI" id="CHEBI:58210"/>
    </ligand>
</feature>
<comment type="cofactor">
    <cofactor evidence="1 9 11">
        <name>FMN</name>
        <dbReference type="ChEBI" id="CHEBI:58210"/>
    </cofactor>
</comment>
<keyword evidence="6" id="KW-0521">NADP</keyword>
<name>A0A1B6FT87_9HEMI</name>
<dbReference type="GO" id="GO:0102267">
    <property type="term" value="F:tRNA-dihydrouridine20b synthase activity"/>
    <property type="evidence" value="ECO:0007669"/>
    <property type="project" value="UniProtKB-ARBA"/>
</dbReference>